<protein>
    <submittedName>
        <fullName evidence="1">Uncharacterized protein</fullName>
    </submittedName>
</protein>
<keyword evidence="2" id="KW-1185">Reference proteome</keyword>
<evidence type="ECO:0000313" key="1">
    <source>
        <dbReference type="EMBL" id="GAL87679.1"/>
    </source>
</evidence>
<dbReference type="Proteomes" id="UP000030185">
    <property type="component" value="Unassembled WGS sequence"/>
</dbReference>
<comment type="caution">
    <text evidence="1">The sequence shown here is derived from an EMBL/GenBank/DDBJ whole genome shotgun (WGS) entry which is preliminary data.</text>
</comment>
<dbReference type="AlphaFoldDB" id="A0A098LMD7"/>
<reference evidence="1 2" key="1">
    <citation type="submission" date="2014-09" db="EMBL/GenBank/DDBJ databases">
        <title>Sporocytophaga myxococcoides PG-01 genome sequencing.</title>
        <authorList>
            <person name="Liu L."/>
            <person name="Gao P.J."/>
            <person name="Chen G.J."/>
            <person name="Wang L.S."/>
        </authorList>
    </citation>
    <scope>NUCLEOTIDE SEQUENCE [LARGE SCALE GENOMIC DNA]</scope>
    <source>
        <strain evidence="1 2">PG-01</strain>
    </source>
</reference>
<proteinExistence type="predicted"/>
<dbReference type="EMBL" id="BBLT01000015">
    <property type="protein sequence ID" value="GAL87679.1"/>
    <property type="molecule type" value="Genomic_DNA"/>
</dbReference>
<organism evidence="1 2">
    <name type="scientific">Sporocytophaga myxococcoides</name>
    <dbReference type="NCBI Taxonomy" id="153721"/>
    <lineage>
        <taxon>Bacteria</taxon>
        <taxon>Pseudomonadati</taxon>
        <taxon>Bacteroidota</taxon>
        <taxon>Cytophagia</taxon>
        <taxon>Cytophagales</taxon>
        <taxon>Cytophagaceae</taxon>
        <taxon>Sporocytophaga</taxon>
    </lineage>
</organism>
<sequence>MPVFNSADNSYEFKKKCKYGRKDKLIKIPSSGKTNLSDKQKKSDKKIITFCSSDIHILQYNFYSIISHNLNSHHQFYEAADYSCWGNIHSPPPCFN</sequence>
<evidence type="ECO:0000313" key="2">
    <source>
        <dbReference type="Proteomes" id="UP000030185"/>
    </source>
</evidence>
<accession>A0A098LMD7</accession>
<gene>
    <name evidence="1" type="ORF">MYP_4909</name>
</gene>
<name>A0A098LMD7_9BACT</name>